<dbReference type="NCBIfam" id="TIGR01297">
    <property type="entry name" value="CDF"/>
    <property type="match status" value="1"/>
</dbReference>
<keyword evidence="6 7" id="KW-0472">Membrane</keyword>
<dbReference type="Gene3D" id="3.30.70.1350">
    <property type="entry name" value="Cation efflux protein, cytoplasmic domain"/>
    <property type="match status" value="1"/>
</dbReference>
<dbReference type="InterPro" id="IPR002524">
    <property type="entry name" value="Cation_efflux"/>
</dbReference>
<proteinExistence type="inferred from homology"/>
<feature type="transmembrane region" description="Helical" evidence="7">
    <location>
        <begin position="155"/>
        <end position="173"/>
    </location>
</feature>
<name>G9WW67_9FIRM</name>
<dbReference type="Pfam" id="PF01545">
    <property type="entry name" value="Cation_efflux"/>
    <property type="match status" value="1"/>
</dbReference>
<dbReference type="GO" id="GO:0016020">
    <property type="term" value="C:membrane"/>
    <property type="evidence" value="ECO:0007669"/>
    <property type="project" value="UniProtKB-SubCell"/>
</dbReference>
<dbReference type="GO" id="GO:0008324">
    <property type="term" value="F:monoatomic cation transmembrane transporter activity"/>
    <property type="evidence" value="ECO:0007669"/>
    <property type="project" value="InterPro"/>
</dbReference>
<feature type="transmembrane region" description="Helical" evidence="7">
    <location>
        <begin position="12"/>
        <end position="32"/>
    </location>
</feature>
<evidence type="ECO:0000256" key="3">
    <source>
        <dbReference type="ARBA" id="ARBA00022448"/>
    </source>
</evidence>
<dbReference type="SUPFAM" id="SSF161111">
    <property type="entry name" value="Cation efflux protein transmembrane domain-like"/>
    <property type="match status" value="1"/>
</dbReference>
<dbReference type="Pfam" id="PF16916">
    <property type="entry name" value="ZT_dimer"/>
    <property type="match status" value="1"/>
</dbReference>
<dbReference type="PANTHER" id="PTHR43840:SF15">
    <property type="entry name" value="MITOCHONDRIAL METAL TRANSPORTER 1-RELATED"/>
    <property type="match status" value="1"/>
</dbReference>
<dbReference type="Proteomes" id="UP000003527">
    <property type="component" value="Unassembled WGS sequence"/>
</dbReference>
<evidence type="ECO:0000313" key="10">
    <source>
        <dbReference type="EMBL" id="EHL11004.1"/>
    </source>
</evidence>
<reference evidence="10 11" key="1">
    <citation type="submission" date="2011-08" db="EMBL/GenBank/DDBJ databases">
        <title>The Genome Sequence of Oribacterium sp. ACB7.</title>
        <authorList>
            <consortium name="The Broad Institute Genome Sequencing Platform"/>
            <person name="Earl A."/>
            <person name="Ward D."/>
            <person name="Feldgarden M."/>
            <person name="Gevers D."/>
            <person name="Sizova M."/>
            <person name="Hazen A."/>
            <person name="Epstein S."/>
            <person name="Young S.K."/>
            <person name="Zeng Q."/>
            <person name="Gargeya S."/>
            <person name="Fitzgerald M."/>
            <person name="Haas B."/>
            <person name="Abouelleil A."/>
            <person name="Alvarado L."/>
            <person name="Arachchi H.M."/>
            <person name="Berlin A."/>
            <person name="Brown A."/>
            <person name="Chapman S.B."/>
            <person name="Chen Z."/>
            <person name="Dunbar C."/>
            <person name="Freedman E."/>
            <person name="Gearin G."/>
            <person name="Gellesch M."/>
            <person name="Goldberg J."/>
            <person name="Griggs A."/>
            <person name="Gujja S."/>
            <person name="Heiman D."/>
            <person name="Howarth C."/>
            <person name="Larson L."/>
            <person name="Lui A."/>
            <person name="MacDonald P.J.P."/>
            <person name="Montmayeur A."/>
            <person name="Murphy C."/>
            <person name="Neiman D."/>
            <person name="Pearson M."/>
            <person name="Priest M."/>
            <person name="Roberts A."/>
            <person name="Saif S."/>
            <person name="Shea T."/>
            <person name="Shenoy N."/>
            <person name="Sisk P."/>
            <person name="Stolte C."/>
            <person name="Sykes S."/>
            <person name="Wortman J."/>
            <person name="Nusbaum C."/>
            <person name="Birren B."/>
        </authorList>
    </citation>
    <scope>NUCLEOTIDE SEQUENCE [LARGE SCALE GENOMIC DNA]</scope>
    <source>
        <strain evidence="10 11">ACB7</strain>
    </source>
</reference>
<evidence type="ECO:0000259" key="9">
    <source>
        <dbReference type="Pfam" id="PF16916"/>
    </source>
</evidence>
<evidence type="ECO:0000256" key="6">
    <source>
        <dbReference type="ARBA" id="ARBA00023136"/>
    </source>
</evidence>
<accession>G9WW67</accession>
<keyword evidence="11" id="KW-1185">Reference proteome</keyword>
<dbReference type="SUPFAM" id="SSF160240">
    <property type="entry name" value="Cation efflux protein cytoplasmic domain-like"/>
    <property type="match status" value="1"/>
</dbReference>
<dbReference type="HOGENOM" id="CLU_013430_3_4_9"/>
<dbReference type="InterPro" id="IPR027469">
    <property type="entry name" value="Cation_efflux_TMD_sf"/>
</dbReference>
<protein>
    <submittedName>
        <fullName evidence="10">Uncharacterized protein</fullName>
    </submittedName>
</protein>
<comment type="subcellular location">
    <subcellularLocation>
        <location evidence="1">Membrane</location>
        <topology evidence="1">Multi-pass membrane protein</topology>
    </subcellularLocation>
</comment>
<comment type="caution">
    <text evidence="10">The sequence shown here is derived from an EMBL/GenBank/DDBJ whole genome shotgun (WGS) entry which is preliminary data.</text>
</comment>
<dbReference type="InterPro" id="IPR027470">
    <property type="entry name" value="Cation_efflux_CTD"/>
</dbReference>
<sequence length="373" mass="42225">MKETERERIATRAAVFGILANLFLFVVKYLLSASLHSLSIAADAWNNLSDVGNSILGLVAGKLSGKKADREHPFGHGRIEYLAAFLVSTFIIQLGLDTIRSGLFSLGKKEELVFFAPAVWLLLLSVLIKVFLFFYFRFIGKKISSTLFKATAMDALLDSLMTVSTLVSVLLYYKKGYNIDAFLGLGLGVLILFNGIKMARETITEILGKPIEERLYKEIRDTVLEEKDFLAVHDFLYHPYGAQNAMGSIHVLCDGRKSIAYIHEKVDDMERRIKKEFGFSLLIHVDPIVAEEDVVWLSSIVKRTLACYHTEGSFHDIQFKKEQEKEILYFDLLLPYSVTEETAMKIQAEIRDAVKEEKGMDCAIELDRPMIET</sequence>
<evidence type="ECO:0000256" key="4">
    <source>
        <dbReference type="ARBA" id="ARBA00022692"/>
    </source>
</evidence>
<feature type="transmembrane region" description="Helical" evidence="7">
    <location>
        <begin position="179"/>
        <end position="196"/>
    </location>
</feature>
<keyword evidence="4 7" id="KW-0812">Transmembrane</keyword>
<dbReference type="EMBL" id="AFZD01000018">
    <property type="protein sequence ID" value="EHL11004.1"/>
    <property type="molecule type" value="Genomic_DNA"/>
</dbReference>
<feature type="transmembrane region" description="Helical" evidence="7">
    <location>
        <begin position="81"/>
        <end position="100"/>
    </location>
</feature>
<feature type="transmembrane region" description="Helical" evidence="7">
    <location>
        <begin position="112"/>
        <end position="135"/>
    </location>
</feature>
<dbReference type="PATRIC" id="fig|796944.3.peg.1892"/>
<evidence type="ECO:0000256" key="1">
    <source>
        <dbReference type="ARBA" id="ARBA00004141"/>
    </source>
</evidence>
<feature type="domain" description="Cation efflux protein cytoplasmic" evidence="9">
    <location>
        <begin position="213"/>
        <end position="287"/>
    </location>
</feature>
<evidence type="ECO:0000256" key="7">
    <source>
        <dbReference type="SAM" id="Phobius"/>
    </source>
</evidence>
<dbReference type="Gene3D" id="1.20.1510.10">
    <property type="entry name" value="Cation efflux protein transmembrane domain"/>
    <property type="match status" value="1"/>
</dbReference>
<organism evidence="10 11">
    <name type="scientific">Oribacterium asaccharolyticum ACB7</name>
    <dbReference type="NCBI Taxonomy" id="796944"/>
    <lineage>
        <taxon>Bacteria</taxon>
        <taxon>Bacillati</taxon>
        <taxon>Bacillota</taxon>
        <taxon>Clostridia</taxon>
        <taxon>Lachnospirales</taxon>
        <taxon>Lachnospiraceae</taxon>
        <taxon>Oribacterium</taxon>
    </lineage>
</organism>
<keyword evidence="5 7" id="KW-1133">Transmembrane helix</keyword>
<dbReference type="InterPro" id="IPR050291">
    <property type="entry name" value="CDF_Transporter"/>
</dbReference>
<keyword evidence="3" id="KW-0813">Transport</keyword>
<dbReference type="PANTHER" id="PTHR43840">
    <property type="entry name" value="MITOCHONDRIAL METAL TRANSPORTER 1-RELATED"/>
    <property type="match status" value="1"/>
</dbReference>
<evidence type="ECO:0000259" key="8">
    <source>
        <dbReference type="Pfam" id="PF01545"/>
    </source>
</evidence>
<feature type="domain" description="Cation efflux protein transmembrane" evidence="8">
    <location>
        <begin position="16"/>
        <end position="207"/>
    </location>
</feature>
<dbReference type="InterPro" id="IPR058533">
    <property type="entry name" value="Cation_efflux_TM"/>
</dbReference>
<evidence type="ECO:0000256" key="5">
    <source>
        <dbReference type="ARBA" id="ARBA00022989"/>
    </source>
</evidence>
<dbReference type="RefSeq" id="WP_009536951.1">
    <property type="nucleotide sequence ID" value="NZ_JH414505.1"/>
</dbReference>
<comment type="similarity">
    <text evidence="2">Belongs to the cation diffusion facilitator (CDF) transporter (TC 2.A.4) family.</text>
</comment>
<evidence type="ECO:0000313" key="11">
    <source>
        <dbReference type="Proteomes" id="UP000003527"/>
    </source>
</evidence>
<dbReference type="AlphaFoldDB" id="G9WW67"/>
<gene>
    <name evidence="10" type="ORF">HMPREF9624_01151</name>
</gene>
<dbReference type="InterPro" id="IPR036837">
    <property type="entry name" value="Cation_efflux_CTD_sf"/>
</dbReference>
<evidence type="ECO:0000256" key="2">
    <source>
        <dbReference type="ARBA" id="ARBA00008114"/>
    </source>
</evidence>